<dbReference type="InterPro" id="IPR029068">
    <property type="entry name" value="Glyas_Bleomycin-R_OHBP_Dase"/>
</dbReference>
<keyword evidence="1" id="KW-0479">Metal-binding</keyword>
<accession>V5XFJ1</accession>
<dbReference type="Gene3D" id="3.10.180.10">
    <property type="entry name" value="2,3-Dihydroxybiphenyl 1,2-Dioxygenase, domain 1"/>
    <property type="match status" value="1"/>
</dbReference>
<keyword evidence="4" id="KW-1185">Reference proteome</keyword>
<dbReference type="InterPro" id="IPR004360">
    <property type="entry name" value="Glyas_Fos-R_dOase_dom"/>
</dbReference>
<dbReference type="PANTHER" id="PTHR36113:SF6">
    <property type="entry name" value="FOSFOMYCIN RESISTANCE PROTEIN FOSX"/>
    <property type="match status" value="1"/>
</dbReference>
<dbReference type="KEGG" id="mne:D174_17110"/>
<name>V5XFJ1_MYCNE</name>
<dbReference type="PROSITE" id="PS51819">
    <property type="entry name" value="VOC"/>
    <property type="match status" value="1"/>
</dbReference>
<dbReference type="InterPro" id="IPR051332">
    <property type="entry name" value="Fosfomycin_Res_Enzymes"/>
</dbReference>
<dbReference type="Pfam" id="PF00903">
    <property type="entry name" value="Glyoxalase"/>
    <property type="match status" value="1"/>
</dbReference>
<dbReference type="SUPFAM" id="SSF54593">
    <property type="entry name" value="Glyoxalase/Bleomycin resistance protein/Dihydroxybiphenyl dioxygenase"/>
    <property type="match status" value="1"/>
</dbReference>
<feature type="domain" description="VOC" evidence="2">
    <location>
        <begin position="7"/>
        <end position="131"/>
    </location>
</feature>
<dbReference type="RefSeq" id="WP_019512118.1">
    <property type="nucleotide sequence ID" value="NC_023036.2"/>
</dbReference>
<dbReference type="Proteomes" id="UP000018763">
    <property type="component" value="Chromosome"/>
</dbReference>
<sequence length="150" mass="16309">MTTAQLAPGHVGINVTDLSRSIDFYRRALGFESLHVNDDGDRKFAFLGLDGELRVTLWQQSAGAFSTRTPGLHHLAFLVDSIDDVRTVQARLKDLGVTFTHEGVVAHSEGTPSGGIFFTDPDGIRLEVYTLDGVHNEPAPHGESPTCGFF</sequence>
<dbReference type="PANTHER" id="PTHR36113">
    <property type="entry name" value="LYASE, PUTATIVE-RELATED-RELATED"/>
    <property type="match status" value="1"/>
</dbReference>
<dbReference type="CDD" id="cd06587">
    <property type="entry name" value="VOC"/>
    <property type="match status" value="1"/>
</dbReference>
<proteinExistence type="predicted"/>
<evidence type="ECO:0000313" key="4">
    <source>
        <dbReference type="Proteomes" id="UP000018763"/>
    </source>
</evidence>
<dbReference type="InterPro" id="IPR037523">
    <property type="entry name" value="VOC_core"/>
</dbReference>
<dbReference type="AlphaFoldDB" id="V5XFJ1"/>
<evidence type="ECO:0000259" key="2">
    <source>
        <dbReference type="PROSITE" id="PS51819"/>
    </source>
</evidence>
<reference evidence="3 4" key="1">
    <citation type="journal article" date="2014" name="Genome Announc.">
        <title>Complete Genome Sequence of Sterol-Transforming Mycobacterium neoaurum Strain VKM Ac-1815D.</title>
        <authorList>
            <person name="Shtratnikova V.Y."/>
            <person name="Bragin E.Y."/>
            <person name="Dovbnya D.V."/>
            <person name="Pekov Y.A."/>
            <person name="Schelkunov M.I."/>
            <person name="Strizhov N."/>
            <person name="Ivashina T.V."/>
            <person name="Ashapkin V.V."/>
            <person name="Donova M.V."/>
        </authorList>
    </citation>
    <scope>NUCLEOTIDE SEQUENCE [LARGE SCALE GENOMIC DNA]</scope>
    <source>
        <strain evidence="3 4">VKM Ac-1815D</strain>
    </source>
</reference>
<dbReference type="EMBL" id="CP006936">
    <property type="protein sequence ID" value="AHC26174.1"/>
    <property type="molecule type" value="Genomic_DNA"/>
</dbReference>
<dbReference type="GO" id="GO:0046872">
    <property type="term" value="F:metal ion binding"/>
    <property type="evidence" value="ECO:0007669"/>
    <property type="project" value="UniProtKB-KW"/>
</dbReference>
<dbReference type="InterPro" id="IPR018146">
    <property type="entry name" value="Glyoxalase_1_CS"/>
</dbReference>
<evidence type="ECO:0000256" key="1">
    <source>
        <dbReference type="ARBA" id="ARBA00022723"/>
    </source>
</evidence>
<protein>
    <submittedName>
        <fullName evidence="3">Glyoxalase</fullName>
    </submittedName>
</protein>
<dbReference type="PROSITE" id="PS00934">
    <property type="entry name" value="GLYOXALASE_I_1"/>
    <property type="match status" value="1"/>
</dbReference>
<dbReference type="HOGENOM" id="CLU_046006_9_2_11"/>
<dbReference type="GO" id="GO:0004462">
    <property type="term" value="F:lactoylglutathione lyase activity"/>
    <property type="evidence" value="ECO:0007669"/>
    <property type="project" value="InterPro"/>
</dbReference>
<gene>
    <name evidence="3" type="ORF">D174_17110</name>
</gene>
<organism evidence="3 4">
    <name type="scientific">Mycolicibacterium neoaurum VKM Ac-1815D</name>
    <dbReference type="NCBI Taxonomy" id="700508"/>
    <lineage>
        <taxon>Bacteria</taxon>
        <taxon>Bacillati</taxon>
        <taxon>Actinomycetota</taxon>
        <taxon>Actinomycetes</taxon>
        <taxon>Mycobacteriales</taxon>
        <taxon>Mycobacteriaceae</taxon>
        <taxon>Mycolicibacterium</taxon>
    </lineage>
</organism>
<dbReference type="GeneID" id="43451184"/>
<dbReference type="eggNOG" id="COG0346">
    <property type="taxonomic scope" value="Bacteria"/>
</dbReference>
<evidence type="ECO:0000313" key="3">
    <source>
        <dbReference type="EMBL" id="AHC26174.1"/>
    </source>
</evidence>